<dbReference type="NCBIfam" id="TIGR01727">
    <property type="entry name" value="oligo_HPY"/>
    <property type="match status" value="1"/>
</dbReference>
<dbReference type="InterPro" id="IPR027417">
    <property type="entry name" value="P-loop_NTPase"/>
</dbReference>
<dbReference type="SUPFAM" id="SSF52540">
    <property type="entry name" value="P-loop containing nucleoside triphosphate hydrolases"/>
    <property type="match status" value="1"/>
</dbReference>
<keyword evidence="9" id="KW-0472">Membrane</keyword>
<comment type="similarity">
    <text evidence="2">Belongs to the ABC transporter superfamily.</text>
</comment>
<dbReference type="SMART" id="SM00382">
    <property type="entry name" value="AAA"/>
    <property type="match status" value="1"/>
</dbReference>
<dbReference type="InterPro" id="IPR003439">
    <property type="entry name" value="ABC_transporter-like_ATP-bd"/>
</dbReference>
<dbReference type="GO" id="GO:0016887">
    <property type="term" value="F:ATP hydrolysis activity"/>
    <property type="evidence" value="ECO:0007669"/>
    <property type="project" value="InterPro"/>
</dbReference>
<evidence type="ECO:0000256" key="2">
    <source>
        <dbReference type="ARBA" id="ARBA00005417"/>
    </source>
</evidence>
<dbReference type="GO" id="GO:0015833">
    <property type="term" value="P:peptide transport"/>
    <property type="evidence" value="ECO:0007669"/>
    <property type="project" value="InterPro"/>
</dbReference>
<dbReference type="InterPro" id="IPR050388">
    <property type="entry name" value="ABC_Ni/Peptide_Import"/>
</dbReference>
<dbReference type="GO" id="GO:0005524">
    <property type="term" value="F:ATP binding"/>
    <property type="evidence" value="ECO:0007669"/>
    <property type="project" value="UniProtKB-KW"/>
</dbReference>
<evidence type="ECO:0000256" key="4">
    <source>
        <dbReference type="ARBA" id="ARBA00022475"/>
    </source>
</evidence>
<dbReference type="PROSITE" id="PS50893">
    <property type="entry name" value="ABC_TRANSPORTER_2"/>
    <property type="match status" value="1"/>
</dbReference>
<dbReference type="PROSITE" id="PS00211">
    <property type="entry name" value="ABC_TRANSPORTER_1"/>
    <property type="match status" value="1"/>
</dbReference>
<accession>A0A1U9NN95</accession>
<dbReference type="Proteomes" id="UP000189674">
    <property type="component" value="Chromosome"/>
</dbReference>
<evidence type="ECO:0000259" key="10">
    <source>
        <dbReference type="PROSITE" id="PS50893"/>
    </source>
</evidence>
<dbReference type="Pfam" id="PF08352">
    <property type="entry name" value="oligo_HPY"/>
    <property type="match status" value="1"/>
</dbReference>
<evidence type="ECO:0000256" key="8">
    <source>
        <dbReference type="ARBA" id="ARBA00022967"/>
    </source>
</evidence>
<keyword evidence="6" id="KW-0547">Nucleotide-binding</keyword>
<keyword evidence="5" id="KW-0997">Cell inner membrane</keyword>
<evidence type="ECO:0000256" key="6">
    <source>
        <dbReference type="ARBA" id="ARBA00022741"/>
    </source>
</evidence>
<organism evidence="11 12">
    <name type="scientific">Anaerohalosphaera lusitana</name>
    <dbReference type="NCBI Taxonomy" id="1936003"/>
    <lineage>
        <taxon>Bacteria</taxon>
        <taxon>Pseudomonadati</taxon>
        <taxon>Planctomycetota</taxon>
        <taxon>Phycisphaerae</taxon>
        <taxon>Sedimentisphaerales</taxon>
        <taxon>Anaerohalosphaeraceae</taxon>
        <taxon>Anaerohalosphaera</taxon>
    </lineage>
</organism>
<evidence type="ECO:0000256" key="1">
    <source>
        <dbReference type="ARBA" id="ARBA00004417"/>
    </source>
</evidence>
<evidence type="ECO:0000313" key="11">
    <source>
        <dbReference type="EMBL" id="AQT69373.1"/>
    </source>
</evidence>
<dbReference type="AlphaFoldDB" id="A0A1U9NN95"/>
<dbReference type="OrthoDB" id="9806285at2"/>
<keyword evidence="7" id="KW-0067">ATP-binding</keyword>
<dbReference type="STRING" id="1936003.STSP2_02562"/>
<comment type="subcellular location">
    <subcellularLocation>
        <location evidence="1">Cell inner membrane</location>
        <topology evidence="1">Peripheral membrane protein</topology>
    </subcellularLocation>
</comment>
<evidence type="ECO:0000256" key="9">
    <source>
        <dbReference type="ARBA" id="ARBA00023136"/>
    </source>
</evidence>
<evidence type="ECO:0000256" key="3">
    <source>
        <dbReference type="ARBA" id="ARBA00022448"/>
    </source>
</evidence>
<reference evidence="12" key="1">
    <citation type="submission" date="2017-02" db="EMBL/GenBank/DDBJ databases">
        <title>Comparative genomics and description of representatives of a novel lineage of planctomycetes thriving in anoxic sediments.</title>
        <authorList>
            <person name="Spring S."/>
            <person name="Bunk B."/>
            <person name="Sproer C."/>
        </authorList>
    </citation>
    <scope>NUCLEOTIDE SEQUENCE [LARGE SCALE GENOMIC DNA]</scope>
    <source>
        <strain evidence="12">ST-NAGAB-D1</strain>
    </source>
</reference>
<dbReference type="RefSeq" id="WP_146663066.1">
    <property type="nucleotide sequence ID" value="NZ_CP019791.1"/>
</dbReference>
<dbReference type="PANTHER" id="PTHR43297:SF14">
    <property type="entry name" value="ATPASE AAA-TYPE CORE DOMAIN-CONTAINING PROTEIN"/>
    <property type="match status" value="1"/>
</dbReference>
<dbReference type="Gene3D" id="3.40.50.300">
    <property type="entry name" value="P-loop containing nucleotide triphosphate hydrolases"/>
    <property type="match status" value="1"/>
</dbReference>
<dbReference type="GO" id="GO:0005886">
    <property type="term" value="C:plasma membrane"/>
    <property type="evidence" value="ECO:0007669"/>
    <property type="project" value="UniProtKB-SubCell"/>
</dbReference>
<keyword evidence="4" id="KW-1003">Cell membrane</keyword>
<sequence length="348" mass="38793">MAENNLLSIQNLTTHFFTEDGVAKAVQDVSFDIPHGKTVAVVGESGCGKSVTSLSVLRLVPNPPGKIMNGEIYFRGENLFHKTEKQMRRIRGNDIAIIFQEPMTSLNPVYTVGNQIIEVIRLHQGIKGAKAWEAATKMLRQVGIADPEKRVREYPHQLSGGMRQRVMIAMALSCNPALLIADEPTTALDVTIQAQILELLRELQAQHNMSIMLITHDLGVVAENSDHVVVMYASRVAEKADAEPLFHDPLHPYTKGLLTSLPRLGEEKERLDVIGGSVPNPLNFPSGCKFHPRCSIGNDDPRCRSEEPELREVEPGRCVACWYARGYETEQEFKEYEAKYGKHKQISG</sequence>
<dbReference type="KEGG" id="alus:STSP2_02562"/>
<proteinExistence type="inferred from homology"/>
<name>A0A1U9NN95_9BACT</name>
<evidence type="ECO:0000256" key="7">
    <source>
        <dbReference type="ARBA" id="ARBA00022840"/>
    </source>
</evidence>
<evidence type="ECO:0000256" key="5">
    <source>
        <dbReference type="ARBA" id="ARBA00022519"/>
    </source>
</evidence>
<gene>
    <name evidence="11" type="primary">oppD</name>
    <name evidence="11" type="ORF">STSP2_02562</name>
</gene>
<keyword evidence="12" id="KW-1185">Reference proteome</keyword>
<dbReference type="InterPro" id="IPR013563">
    <property type="entry name" value="Oligopep_ABC_C"/>
</dbReference>
<dbReference type="CDD" id="cd03257">
    <property type="entry name" value="ABC_NikE_OppD_transporters"/>
    <property type="match status" value="1"/>
</dbReference>
<dbReference type="FunFam" id="3.40.50.300:FF:000016">
    <property type="entry name" value="Oligopeptide ABC transporter ATP-binding component"/>
    <property type="match status" value="1"/>
</dbReference>
<keyword evidence="3" id="KW-0813">Transport</keyword>
<dbReference type="InterPro" id="IPR003593">
    <property type="entry name" value="AAA+_ATPase"/>
</dbReference>
<evidence type="ECO:0000313" key="12">
    <source>
        <dbReference type="Proteomes" id="UP000189674"/>
    </source>
</evidence>
<dbReference type="EMBL" id="CP019791">
    <property type="protein sequence ID" value="AQT69373.1"/>
    <property type="molecule type" value="Genomic_DNA"/>
</dbReference>
<dbReference type="Pfam" id="PF00005">
    <property type="entry name" value="ABC_tran"/>
    <property type="match status" value="1"/>
</dbReference>
<keyword evidence="8" id="KW-1278">Translocase</keyword>
<feature type="domain" description="ABC transporter" evidence="10">
    <location>
        <begin position="7"/>
        <end position="258"/>
    </location>
</feature>
<protein>
    <submittedName>
        <fullName evidence="11">Stage 0 sporulation protein KD</fullName>
    </submittedName>
</protein>
<dbReference type="InterPro" id="IPR017871">
    <property type="entry name" value="ABC_transporter-like_CS"/>
</dbReference>
<dbReference type="PANTHER" id="PTHR43297">
    <property type="entry name" value="OLIGOPEPTIDE TRANSPORT ATP-BINDING PROTEIN APPD"/>
    <property type="match status" value="1"/>
</dbReference>